<evidence type="ECO:0000256" key="8">
    <source>
        <dbReference type="ARBA" id="ARBA00022801"/>
    </source>
</evidence>
<dbReference type="GO" id="GO:0016324">
    <property type="term" value="C:apical plasma membrane"/>
    <property type="evidence" value="ECO:0007669"/>
    <property type="project" value="UniProtKB-SubCell"/>
</dbReference>
<comment type="catalytic activity">
    <reaction evidence="22">
        <text>1,3-dihexadecanoyl-2-(9Z-octadecenoyl)glycerol + H2O = 1-hexadecanoyl-2-(9Z-octadecenoyl)-glycerol + hexadecanoate + H(+)</text>
        <dbReference type="Rhea" id="RHEA:40979"/>
        <dbReference type="ChEBI" id="CHEBI:7896"/>
        <dbReference type="ChEBI" id="CHEBI:15377"/>
        <dbReference type="ChEBI" id="CHEBI:15378"/>
        <dbReference type="ChEBI" id="CHEBI:75585"/>
        <dbReference type="ChEBI" id="CHEBI:75688"/>
    </reaction>
    <physiologicalReaction direction="left-to-right" evidence="22">
        <dbReference type="Rhea" id="RHEA:40980"/>
    </physiologicalReaction>
</comment>
<evidence type="ECO:0000256" key="42">
    <source>
        <dbReference type="ARBA" id="ARBA00049461"/>
    </source>
</evidence>
<comment type="catalytic activity">
    <reaction evidence="38">
        <text>1-O-hexadecyl-2-(9Z)-octadecenoyl-sn-glycero-3-phosphocholine + H2O = 1-O-hexadecyl-sn-glycero-3-phosphocholine + (9Z)-octadecenoate + H(+)</text>
        <dbReference type="Rhea" id="RHEA:40915"/>
        <dbReference type="ChEBI" id="CHEBI:15377"/>
        <dbReference type="ChEBI" id="CHEBI:15378"/>
        <dbReference type="ChEBI" id="CHEBI:30823"/>
        <dbReference type="ChEBI" id="CHEBI:34112"/>
        <dbReference type="ChEBI" id="CHEBI:64496"/>
    </reaction>
    <physiologicalReaction direction="left-to-right" evidence="38">
        <dbReference type="Rhea" id="RHEA:40916"/>
    </physiologicalReaction>
</comment>
<evidence type="ECO:0000256" key="12">
    <source>
        <dbReference type="ARBA" id="ARBA00023180"/>
    </source>
</evidence>
<comment type="catalytic activity">
    <reaction evidence="35">
        <text>1-hexadecanoyl-sn-glycero-3-phosphocholine + H2O = sn-glycerol 3-phosphocholine + hexadecanoate + H(+)</text>
        <dbReference type="Rhea" id="RHEA:40435"/>
        <dbReference type="ChEBI" id="CHEBI:7896"/>
        <dbReference type="ChEBI" id="CHEBI:15377"/>
        <dbReference type="ChEBI" id="CHEBI:15378"/>
        <dbReference type="ChEBI" id="CHEBI:16870"/>
        <dbReference type="ChEBI" id="CHEBI:72998"/>
    </reaction>
    <physiologicalReaction direction="left-to-right" evidence="35">
        <dbReference type="Rhea" id="RHEA:40436"/>
    </physiologicalReaction>
</comment>
<comment type="catalytic activity">
    <reaction evidence="23">
        <text>1-(9Z-octadecenoyl)-glycerol + H2O = glycerol + (9Z)-octadecenoate + H(+)</text>
        <dbReference type="Rhea" id="RHEA:38487"/>
        <dbReference type="ChEBI" id="CHEBI:15377"/>
        <dbReference type="ChEBI" id="CHEBI:15378"/>
        <dbReference type="ChEBI" id="CHEBI:17754"/>
        <dbReference type="ChEBI" id="CHEBI:30823"/>
        <dbReference type="ChEBI" id="CHEBI:75342"/>
    </reaction>
    <physiologicalReaction direction="left-to-right" evidence="23">
        <dbReference type="Rhea" id="RHEA:38488"/>
    </physiologicalReaction>
</comment>
<evidence type="ECO:0000256" key="39">
    <source>
        <dbReference type="ARBA" id="ARBA00048939"/>
    </source>
</evidence>
<evidence type="ECO:0000256" key="14">
    <source>
        <dbReference type="ARBA" id="ARBA00023408"/>
    </source>
</evidence>
<dbReference type="Pfam" id="PF00657">
    <property type="entry name" value="Lipase_GDSL"/>
    <property type="match status" value="1"/>
</dbReference>
<protein>
    <recommendedName>
        <fullName evidence="3">Phospholipase B1, membrane-associated</fullName>
    </recommendedName>
    <alternativeName>
        <fullName evidence="16">Lysophospholipase</fullName>
    </alternativeName>
    <alternativeName>
        <fullName evidence="17">Phospholipase A2</fullName>
    </alternativeName>
    <alternativeName>
        <fullName evidence="19">Phospholipase B/lipase</fullName>
    </alternativeName>
    <alternativeName>
        <fullName evidence="18">Triacylglycerol lipase</fullName>
    </alternativeName>
</protein>
<comment type="similarity">
    <text evidence="2">Belongs to the 'GDSL' lipolytic enzyme family. Phospholipase B1 subfamily.</text>
</comment>
<evidence type="ECO:0000256" key="2">
    <source>
        <dbReference type="ARBA" id="ARBA00009979"/>
    </source>
</evidence>
<comment type="catalytic activity">
    <reaction evidence="14">
        <text>1-hexadecanoyl-2-(9Z,12Z-octadecadienoyl)-sn-glycero-3-phosphocholine + H2O = (9Z,12Z)-octadecadienoate + 1-hexadecanoyl-sn-glycero-3-phosphocholine + H(+)</text>
        <dbReference type="Rhea" id="RHEA:40811"/>
        <dbReference type="ChEBI" id="CHEBI:15377"/>
        <dbReference type="ChEBI" id="CHEBI:15378"/>
        <dbReference type="ChEBI" id="CHEBI:30245"/>
        <dbReference type="ChEBI" id="CHEBI:72998"/>
        <dbReference type="ChEBI" id="CHEBI:73002"/>
    </reaction>
    <physiologicalReaction direction="left-to-right" evidence="14">
        <dbReference type="Rhea" id="RHEA:40812"/>
    </physiologicalReaction>
</comment>
<evidence type="ECO:0000256" key="18">
    <source>
        <dbReference type="ARBA" id="ARBA00031485"/>
    </source>
</evidence>
<keyword evidence="8" id="KW-0378">Hydrolase</keyword>
<evidence type="ECO:0000256" key="41">
    <source>
        <dbReference type="ARBA" id="ARBA00049372"/>
    </source>
</evidence>
<comment type="subcellular location">
    <subcellularLocation>
        <location evidence="1">Apical cell membrane</location>
        <topology evidence="1">Single-pass type I membrane protein</topology>
    </subcellularLocation>
</comment>
<keyword evidence="7" id="KW-0677">Repeat</keyword>
<evidence type="ECO:0000256" key="33">
    <source>
        <dbReference type="ARBA" id="ARBA00048454"/>
    </source>
</evidence>
<keyword evidence="10" id="KW-0443">Lipid metabolism</keyword>
<evidence type="ECO:0000256" key="37">
    <source>
        <dbReference type="ARBA" id="ARBA00048869"/>
    </source>
</evidence>
<dbReference type="GO" id="GO:0004806">
    <property type="term" value="F:triacylglycerol lipase activity"/>
    <property type="evidence" value="ECO:0007669"/>
    <property type="project" value="UniProtKB-EC"/>
</dbReference>
<name>A0A914EJC9_9BILA</name>
<evidence type="ECO:0000256" key="31">
    <source>
        <dbReference type="ARBA" id="ARBA00048374"/>
    </source>
</evidence>
<comment type="catalytic activity">
    <reaction evidence="25">
        <text>2,3-di-(9Z)-octadecenoyl-sn-glycerol + H2O = 3-(9Z-octadecenoyl)-sn-glycerol + (9Z)-octadecenoate + H(+)</text>
        <dbReference type="Rhea" id="RHEA:42604"/>
        <dbReference type="ChEBI" id="CHEBI:15377"/>
        <dbReference type="ChEBI" id="CHEBI:15378"/>
        <dbReference type="ChEBI" id="CHEBI:30823"/>
        <dbReference type="ChEBI" id="CHEBI:75824"/>
        <dbReference type="ChEBI" id="CHEBI:75938"/>
    </reaction>
    <physiologicalReaction direction="left-to-right" evidence="25">
        <dbReference type="Rhea" id="RHEA:42605"/>
    </physiologicalReaction>
</comment>
<evidence type="ECO:0000256" key="24">
    <source>
        <dbReference type="ARBA" id="ARBA00047459"/>
    </source>
</evidence>
<evidence type="ECO:0000256" key="4">
    <source>
        <dbReference type="ARBA" id="ARBA00022475"/>
    </source>
</evidence>
<feature type="signal peptide" evidence="43">
    <location>
        <begin position="1"/>
        <end position="17"/>
    </location>
</feature>
<comment type="catalytic activity">
    <reaction evidence="27">
        <text>a 1-O-alkyl-2-acyl-sn-glycero-3-phosphocholine + H2O = a 1-O-alkyl-sn-glycero-3-phosphocholine + a fatty acid + H(+)</text>
        <dbReference type="Rhea" id="RHEA:36231"/>
        <dbReference type="ChEBI" id="CHEBI:15377"/>
        <dbReference type="ChEBI" id="CHEBI:15378"/>
        <dbReference type="ChEBI" id="CHEBI:28868"/>
        <dbReference type="ChEBI" id="CHEBI:30909"/>
        <dbReference type="ChEBI" id="CHEBI:36702"/>
        <dbReference type="EC" id="3.1.1.4"/>
    </reaction>
    <physiologicalReaction direction="left-to-right" evidence="27">
        <dbReference type="Rhea" id="RHEA:36232"/>
    </physiologicalReaction>
</comment>
<dbReference type="InterPro" id="IPR035547">
    <property type="entry name" value="Phospholipase_B"/>
</dbReference>
<dbReference type="WBParaSite" id="ACRNAN_scaffold815.g17071.t1">
    <property type="protein sequence ID" value="ACRNAN_scaffold815.g17071.t1"/>
    <property type="gene ID" value="ACRNAN_scaffold815.g17071"/>
</dbReference>
<comment type="catalytic activity">
    <reaction evidence="30">
        <text>1-hexadecanoyl-2-(9Z,12Z-octadecadienoyl)-sn-glycero-3-phosphocholine + H2O = 2-(9Z,12Z-octadecadienoyl)-sn-glycero-3-phosphocholine + hexadecanoate + H(+)</text>
        <dbReference type="Rhea" id="RHEA:40971"/>
        <dbReference type="ChEBI" id="CHEBI:7896"/>
        <dbReference type="ChEBI" id="CHEBI:15377"/>
        <dbReference type="ChEBI" id="CHEBI:15378"/>
        <dbReference type="ChEBI" id="CHEBI:73002"/>
        <dbReference type="ChEBI" id="CHEBI:76084"/>
    </reaction>
    <physiologicalReaction direction="left-to-right" evidence="30">
        <dbReference type="Rhea" id="RHEA:40972"/>
    </physiologicalReaction>
</comment>
<organism evidence="44 45">
    <name type="scientific">Acrobeloides nanus</name>
    <dbReference type="NCBI Taxonomy" id="290746"/>
    <lineage>
        <taxon>Eukaryota</taxon>
        <taxon>Metazoa</taxon>
        <taxon>Ecdysozoa</taxon>
        <taxon>Nematoda</taxon>
        <taxon>Chromadorea</taxon>
        <taxon>Rhabditida</taxon>
        <taxon>Tylenchina</taxon>
        <taxon>Cephalobomorpha</taxon>
        <taxon>Cephaloboidea</taxon>
        <taxon>Cephalobidae</taxon>
        <taxon>Acrobeloides</taxon>
    </lineage>
</organism>
<evidence type="ECO:0000256" key="35">
    <source>
        <dbReference type="ARBA" id="ARBA00048656"/>
    </source>
</evidence>
<evidence type="ECO:0000256" key="6">
    <source>
        <dbReference type="ARBA" id="ARBA00022729"/>
    </source>
</evidence>
<feature type="chain" id="PRO_5036792045" description="Phospholipase B1, membrane-associated" evidence="43">
    <location>
        <begin position="18"/>
        <end position="376"/>
    </location>
</feature>
<dbReference type="Proteomes" id="UP000887540">
    <property type="component" value="Unplaced"/>
</dbReference>
<comment type="catalytic activity">
    <reaction evidence="40">
        <text>1,2-dihexadecanoyl-sn-glycero-3-phosphocholine + 2 H2O = sn-glycerol 3-phosphocholine + 2 hexadecanoate + 2 H(+)</text>
        <dbReference type="Rhea" id="RHEA:40975"/>
        <dbReference type="ChEBI" id="CHEBI:7896"/>
        <dbReference type="ChEBI" id="CHEBI:15377"/>
        <dbReference type="ChEBI" id="CHEBI:15378"/>
        <dbReference type="ChEBI" id="CHEBI:16870"/>
        <dbReference type="ChEBI" id="CHEBI:72999"/>
    </reaction>
    <physiologicalReaction direction="left-to-right" evidence="40">
        <dbReference type="Rhea" id="RHEA:40976"/>
    </physiologicalReaction>
</comment>
<evidence type="ECO:0000256" key="34">
    <source>
        <dbReference type="ARBA" id="ARBA00048613"/>
    </source>
</evidence>
<reference evidence="45" key="1">
    <citation type="submission" date="2022-11" db="UniProtKB">
        <authorList>
            <consortium name="WormBaseParasite"/>
        </authorList>
    </citation>
    <scope>IDENTIFICATION</scope>
</reference>
<accession>A0A914EJC9</accession>
<comment type="catalytic activity">
    <reaction evidence="33">
        <text>a 1-acyl-sn-glycero-3-phosphocholine + H2O = sn-glycerol 3-phosphocholine + a fatty acid + H(+)</text>
        <dbReference type="Rhea" id="RHEA:15177"/>
        <dbReference type="ChEBI" id="CHEBI:15377"/>
        <dbReference type="ChEBI" id="CHEBI:15378"/>
        <dbReference type="ChEBI" id="CHEBI:16870"/>
        <dbReference type="ChEBI" id="CHEBI:28868"/>
        <dbReference type="ChEBI" id="CHEBI:58168"/>
        <dbReference type="EC" id="3.1.1.5"/>
    </reaction>
    <physiologicalReaction direction="left-to-right" evidence="33">
        <dbReference type="Rhea" id="RHEA:15178"/>
    </physiologicalReaction>
</comment>
<dbReference type="InterPro" id="IPR036514">
    <property type="entry name" value="SGNH_hydro_sf"/>
</dbReference>
<evidence type="ECO:0000256" key="10">
    <source>
        <dbReference type="ARBA" id="ARBA00023098"/>
    </source>
</evidence>
<evidence type="ECO:0000256" key="15">
    <source>
        <dbReference type="ARBA" id="ARBA00023422"/>
    </source>
</evidence>
<comment type="catalytic activity">
    <reaction evidence="39">
        <text>1-hexadecanoyl-2-(9Z)-octadecenoyl-3-octadecanoyl-sn-glycerol + H2O = 1-hexadecanoyl-3-octadecanoyl-sn-glycerol + (9Z)-octadecenoate + H(+)</text>
        <dbReference type="Rhea" id="RHEA:41103"/>
        <dbReference type="ChEBI" id="CHEBI:15377"/>
        <dbReference type="ChEBI" id="CHEBI:15378"/>
        <dbReference type="ChEBI" id="CHEBI:30823"/>
        <dbReference type="ChEBI" id="CHEBI:77623"/>
        <dbReference type="ChEBI" id="CHEBI:77624"/>
    </reaction>
    <physiologicalReaction direction="left-to-right" evidence="39">
        <dbReference type="Rhea" id="RHEA:41104"/>
    </physiologicalReaction>
</comment>
<evidence type="ECO:0000256" key="28">
    <source>
        <dbReference type="ARBA" id="ARBA00048058"/>
    </source>
</evidence>
<evidence type="ECO:0000256" key="32">
    <source>
        <dbReference type="ARBA" id="ARBA00048386"/>
    </source>
</evidence>
<evidence type="ECO:0000256" key="13">
    <source>
        <dbReference type="ARBA" id="ARBA00023369"/>
    </source>
</evidence>
<comment type="function">
    <text evidence="20">Calcium-independent membrane-associated phospholipase that catalyzes complete diacylation of phospholipids by hydrolyzing both sn-1 and sn-2 fatty acyl chains attached to the glycerol backbone (phospholipase B activity). Has dual phospholipase and lysophospholipase activities toward diacylphospholipids. Preferentially cleaves sn-2 ester bonds over sn-1 bonds. Acts as a lipase toward glycerolipid substrates. Hydrolyzes fatty acyl chains of diacylglycerols with preference for the sn-2 position and of triacylglycerols with not positional selectivity. May also hydrolyze long chain retinyl esters such as retinyl palmitate. May contribute to digestion of dietary phospholipids, glycerolipids and retinoids, facilitating lipid absorption at the brush border.</text>
</comment>
<dbReference type="GO" id="GO:0004622">
    <property type="term" value="F:phosphatidylcholine lysophospholipase activity"/>
    <property type="evidence" value="ECO:0007669"/>
    <property type="project" value="UniProtKB-EC"/>
</dbReference>
<evidence type="ECO:0000256" key="19">
    <source>
        <dbReference type="ARBA" id="ARBA00033022"/>
    </source>
</evidence>
<evidence type="ECO:0000256" key="43">
    <source>
        <dbReference type="SAM" id="SignalP"/>
    </source>
</evidence>
<comment type="catalytic activity">
    <reaction evidence="28">
        <text>1,2-di-(9Z-octadecenoyl)-sn-glycero-3-phosphocholine + H2O = 1-(9Z-octadecenoyl)-sn-glycero-3-phosphocholine + (9Z)-octadecenoate + H(+)</text>
        <dbReference type="Rhea" id="RHEA:40923"/>
        <dbReference type="ChEBI" id="CHEBI:15377"/>
        <dbReference type="ChEBI" id="CHEBI:15378"/>
        <dbReference type="ChEBI" id="CHEBI:28610"/>
        <dbReference type="ChEBI" id="CHEBI:30823"/>
        <dbReference type="ChEBI" id="CHEBI:74669"/>
    </reaction>
    <physiologicalReaction direction="left-to-right" evidence="28">
        <dbReference type="Rhea" id="RHEA:40924"/>
    </physiologicalReaction>
</comment>
<evidence type="ECO:0000256" key="26">
    <source>
        <dbReference type="ARBA" id="ARBA00048015"/>
    </source>
</evidence>
<evidence type="ECO:0000256" key="29">
    <source>
        <dbReference type="ARBA" id="ARBA00048227"/>
    </source>
</evidence>
<evidence type="ECO:0000313" key="44">
    <source>
        <dbReference type="Proteomes" id="UP000887540"/>
    </source>
</evidence>
<evidence type="ECO:0000256" key="21">
    <source>
        <dbReference type="ARBA" id="ARBA00047324"/>
    </source>
</evidence>
<dbReference type="InterPro" id="IPR001087">
    <property type="entry name" value="GDSL"/>
</dbReference>
<comment type="catalytic activity">
    <reaction evidence="31">
        <text>1-octadecanoyl-2-(9Z,12Z)-octadecadienoyl-sn-glycerol + H2O = 1-octadecanoyl-sn-glycerol + (9Z,12Z)-octadecadienoate + H(+)</text>
        <dbReference type="Rhea" id="RHEA:40927"/>
        <dbReference type="ChEBI" id="CHEBI:15377"/>
        <dbReference type="ChEBI" id="CHEBI:15378"/>
        <dbReference type="ChEBI" id="CHEBI:30245"/>
        <dbReference type="ChEBI" id="CHEBI:75550"/>
        <dbReference type="ChEBI" id="CHEBI:77097"/>
    </reaction>
    <physiologicalReaction direction="left-to-right" evidence="31">
        <dbReference type="Rhea" id="RHEA:40928"/>
    </physiologicalReaction>
</comment>
<evidence type="ECO:0000256" key="40">
    <source>
        <dbReference type="ARBA" id="ARBA00049363"/>
    </source>
</evidence>
<proteinExistence type="inferred from homology"/>
<keyword evidence="4" id="KW-1003">Cell membrane</keyword>
<comment type="catalytic activity">
    <reaction evidence="15">
        <text>a 1,2-diacyl-sn-glycero-3-phosphocholine + H2O = a 1-acyl-sn-glycero-3-phosphocholine + a fatty acid + H(+)</text>
        <dbReference type="Rhea" id="RHEA:15801"/>
        <dbReference type="ChEBI" id="CHEBI:15377"/>
        <dbReference type="ChEBI" id="CHEBI:15378"/>
        <dbReference type="ChEBI" id="CHEBI:28868"/>
        <dbReference type="ChEBI" id="CHEBI:57643"/>
        <dbReference type="ChEBI" id="CHEBI:58168"/>
        <dbReference type="EC" id="3.1.1.4"/>
    </reaction>
    <physiologicalReaction direction="left-to-right" evidence="15">
        <dbReference type="Rhea" id="RHEA:15802"/>
    </physiologicalReaction>
</comment>
<evidence type="ECO:0000256" key="3">
    <source>
        <dbReference type="ARBA" id="ARBA00015133"/>
    </source>
</evidence>
<comment type="catalytic activity">
    <reaction evidence="42">
        <text>2-(9Z-octadecenoyl)-glycerol + H2O = glycerol + (9Z)-octadecenoate + H(+)</text>
        <dbReference type="Rhea" id="RHEA:38491"/>
        <dbReference type="ChEBI" id="CHEBI:15377"/>
        <dbReference type="ChEBI" id="CHEBI:15378"/>
        <dbReference type="ChEBI" id="CHEBI:17754"/>
        <dbReference type="ChEBI" id="CHEBI:30823"/>
        <dbReference type="ChEBI" id="CHEBI:73990"/>
    </reaction>
    <physiologicalReaction direction="left-to-right" evidence="42">
        <dbReference type="Rhea" id="RHEA:38492"/>
    </physiologicalReaction>
</comment>
<comment type="catalytic activity">
    <reaction evidence="32">
        <text>1,2,3-tri-(9Z-octadecenoyl)-glycerol + H2O = di-(9Z)-octadecenoylglycerol + (9Z)-octadecenoate + H(+)</text>
        <dbReference type="Rhea" id="RHEA:38575"/>
        <dbReference type="ChEBI" id="CHEBI:15377"/>
        <dbReference type="ChEBI" id="CHEBI:15378"/>
        <dbReference type="ChEBI" id="CHEBI:30823"/>
        <dbReference type="ChEBI" id="CHEBI:53753"/>
        <dbReference type="ChEBI" id="CHEBI:75945"/>
    </reaction>
    <physiologicalReaction direction="left-to-right" evidence="32">
        <dbReference type="Rhea" id="RHEA:38576"/>
    </physiologicalReaction>
</comment>
<comment type="catalytic activity">
    <reaction evidence="24">
        <text>1-hexadecanoyl-2-(9Z)-octadecenoyl-3-octadecanoyl-sn-glycerol + H2O = 1-hexadecanoyl-2-(9Z-octadecenoyl)-sn-glycerol + octadecanoate + H(+)</text>
        <dbReference type="Rhea" id="RHEA:41111"/>
        <dbReference type="ChEBI" id="CHEBI:15377"/>
        <dbReference type="ChEBI" id="CHEBI:15378"/>
        <dbReference type="ChEBI" id="CHEBI:25629"/>
        <dbReference type="ChEBI" id="CHEBI:75466"/>
        <dbReference type="ChEBI" id="CHEBI:77623"/>
    </reaction>
    <physiologicalReaction direction="left-to-right" evidence="24">
        <dbReference type="Rhea" id="RHEA:41112"/>
    </physiologicalReaction>
</comment>
<evidence type="ECO:0000256" key="25">
    <source>
        <dbReference type="ARBA" id="ARBA00048011"/>
    </source>
</evidence>
<evidence type="ECO:0000256" key="1">
    <source>
        <dbReference type="ARBA" id="ARBA00004247"/>
    </source>
</evidence>
<dbReference type="Gene3D" id="3.40.50.1110">
    <property type="entry name" value="SGNH hydrolase"/>
    <property type="match status" value="1"/>
</dbReference>
<dbReference type="PANTHER" id="PTHR21325">
    <property type="entry name" value="PHOSPHOLIPASE B, PLB1"/>
    <property type="match status" value="1"/>
</dbReference>
<comment type="catalytic activity">
    <reaction evidence="34">
        <text>1-hexadecanoyl-2-(9Z-octadecenoyl)-sn-glycero-3-phosphoethanolamine + H2O = 1-hexadecanoyl-sn-glycero-3-phosphoethanolamine + (9Z)-octadecenoate + H(+)</text>
        <dbReference type="Rhea" id="RHEA:40911"/>
        <dbReference type="ChEBI" id="CHEBI:15377"/>
        <dbReference type="ChEBI" id="CHEBI:15378"/>
        <dbReference type="ChEBI" id="CHEBI:30823"/>
        <dbReference type="ChEBI" id="CHEBI:73004"/>
        <dbReference type="ChEBI" id="CHEBI:73007"/>
    </reaction>
    <physiologicalReaction direction="left-to-right" evidence="34">
        <dbReference type="Rhea" id="RHEA:40912"/>
    </physiologicalReaction>
</comment>
<comment type="catalytic activity">
    <reaction evidence="29">
        <text>1,2-dihexadecanoyl-sn-glycero-3-phosphocholine + H2O = 1-hexadecanoyl-sn-glycero-3-phosphocholine + hexadecanoate + H(+)</text>
        <dbReference type="Rhea" id="RHEA:41223"/>
        <dbReference type="ChEBI" id="CHEBI:7896"/>
        <dbReference type="ChEBI" id="CHEBI:15377"/>
        <dbReference type="ChEBI" id="CHEBI:15378"/>
        <dbReference type="ChEBI" id="CHEBI:72998"/>
        <dbReference type="ChEBI" id="CHEBI:72999"/>
    </reaction>
    <physiologicalReaction direction="left-to-right" evidence="29">
        <dbReference type="Rhea" id="RHEA:41224"/>
    </physiologicalReaction>
</comment>
<comment type="catalytic activity">
    <reaction evidence="41">
        <text>1,3-di-(9Z-octadecenoyl)-glycerol + H2O = 1-(9Z-octadecenoyl)-glycerol + (9Z)-octadecenoate + H(+)</text>
        <dbReference type="Rhea" id="RHEA:39939"/>
        <dbReference type="ChEBI" id="CHEBI:15377"/>
        <dbReference type="ChEBI" id="CHEBI:15378"/>
        <dbReference type="ChEBI" id="CHEBI:30823"/>
        <dbReference type="ChEBI" id="CHEBI:75342"/>
        <dbReference type="ChEBI" id="CHEBI:75735"/>
    </reaction>
    <physiologicalReaction direction="left-to-right" evidence="41">
        <dbReference type="Rhea" id="RHEA:39940"/>
    </physiologicalReaction>
</comment>
<keyword evidence="6 43" id="KW-0732">Signal</keyword>
<keyword evidence="9" id="KW-1133">Transmembrane helix</keyword>
<dbReference type="PANTHER" id="PTHR21325:SF44">
    <property type="entry name" value="TRIACYLGLYCEROL LIPASE"/>
    <property type="match status" value="1"/>
</dbReference>
<comment type="catalytic activity">
    <reaction evidence="21">
        <text>1-hexadecanoyl-2-(9Z)-octadecenoyl-3-octadecanoyl-sn-glycerol + H2O = 2-(9Z-octadecenoyl)-3-octadecanoyl-sn-glycerol + hexadecanoate + H(+)</text>
        <dbReference type="Rhea" id="RHEA:41107"/>
        <dbReference type="ChEBI" id="CHEBI:7896"/>
        <dbReference type="ChEBI" id="CHEBI:15377"/>
        <dbReference type="ChEBI" id="CHEBI:15378"/>
        <dbReference type="ChEBI" id="CHEBI:75558"/>
        <dbReference type="ChEBI" id="CHEBI:77623"/>
    </reaction>
    <physiologicalReaction direction="left-to-right" evidence="21">
        <dbReference type="Rhea" id="RHEA:41108"/>
    </physiologicalReaction>
</comment>
<dbReference type="FunFam" id="3.40.50.1110:FF:000005">
    <property type="entry name" value="Phospholipase B1"/>
    <property type="match status" value="1"/>
</dbReference>
<keyword evidence="12" id="KW-0325">Glycoprotein</keyword>
<keyword evidence="11" id="KW-0472">Membrane</keyword>
<dbReference type="GO" id="GO:0004623">
    <property type="term" value="F:phospholipase A2 activity"/>
    <property type="evidence" value="ECO:0007669"/>
    <property type="project" value="UniProtKB-EC"/>
</dbReference>
<evidence type="ECO:0000256" key="30">
    <source>
        <dbReference type="ARBA" id="ARBA00048362"/>
    </source>
</evidence>
<dbReference type="InterPro" id="IPR038885">
    <property type="entry name" value="PLB1"/>
</dbReference>
<evidence type="ECO:0000256" key="17">
    <source>
        <dbReference type="ARBA" id="ARBA00031182"/>
    </source>
</evidence>
<evidence type="ECO:0000256" key="23">
    <source>
        <dbReference type="ARBA" id="ARBA00047438"/>
    </source>
</evidence>
<sequence>MFILLTVLIFLPTFIRAQNDDLLDLGVPNYRCAPSLMAPSRVNPTNVNSVRPADIKLIMAIGDSHTAGNAAKATNALDLFQQYRGVSFTMGGDKSLEQHITIPNILRKYNPNLFGYSVGVGHRTNFSVSHLNLAWPGAHSYDLPDQAVDLVKILEKHVDKNSIQNDWKLLNLFIGTNDLCQYCSNPKKHTKEYFSNNIKKAIQTIKKSIPRVIVNLIVIFHLDLMRQVDATPICQGLHTFVCKCEFLHLTNEQLKQISISYQNEEKDLEQSGIFDSNDFTLVVQPFFKDIEHAPRKADGSVELKFLAPDCFHFSQWGHADLASWAWKNMMEPVGRKTTRTVSGKAALPLACPDPACPFIRTVKNSQNCQKYFTPAA</sequence>
<comment type="catalytic activity">
    <reaction evidence="26">
        <text>1-hexadecanoyl-2-(9Z-octadecenoyl)-sn-glycero-3-phospho-(1'-sn-glycerol) + H2O = 1-hexadecanoyl-sn-glycero-3-phospho-(1'-sn-glycerol) + (9Z)-octadecenoate + H(+)</text>
        <dbReference type="Rhea" id="RHEA:40919"/>
        <dbReference type="ChEBI" id="CHEBI:15377"/>
        <dbReference type="ChEBI" id="CHEBI:15378"/>
        <dbReference type="ChEBI" id="CHEBI:30823"/>
        <dbReference type="ChEBI" id="CHEBI:72841"/>
        <dbReference type="ChEBI" id="CHEBI:75158"/>
    </reaction>
    <physiologicalReaction direction="left-to-right" evidence="26">
        <dbReference type="Rhea" id="RHEA:40920"/>
    </physiologicalReaction>
</comment>
<evidence type="ECO:0000256" key="11">
    <source>
        <dbReference type="ARBA" id="ARBA00023136"/>
    </source>
</evidence>
<evidence type="ECO:0000256" key="20">
    <source>
        <dbReference type="ARBA" id="ARBA00045916"/>
    </source>
</evidence>
<dbReference type="GO" id="GO:0006644">
    <property type="term" value="P:phospholipid metabolic process"/>
    <property type="evidence" value="ECO:0007669"/>
    <property type="project" value="TreeGrafter"/>
</dbReference>
<evidence type="ECO:0000256" key="5">
    <source>
        <dbReference type="ARBA" id="ARBA00022692"/>
    </source>
</evidence>
<evidence type="ECO:0000256" key="9">
    <source>
        <dbReference type="ARBA" id="ARBA00022989"/>
    </source>
</evidence>
<evidence type="ECO:0000313" key="45">
    <source>
        <dbReference type="WBParaSite" id="ACRNAN_scaffold815.g17071.t1"/>
    </source>
</evidence>
<dbReference type="SUPFAM" id="SSF52266">
    <property type="entry name" value="SGNH hydrolase"/>
    <property type="match status" value="1"/>
</dbReference>
<evidence type="ECO:0000256" key="38">
    <source>
        <dbReference type="ARBA" id="ARBA00048872"/>
    </source>
</evidence>
<dbReference type="AlphaFoldDB" id="A0A914EJC9"/>
<evidence type="ECO:0000256" key="22">
    <source>
        <dbReference type="ARBA" id="ARBA00047363"/>
    </source>
</evidence>
<comment type="catalytic activity">
    <reaction evidence="37">
        <text>1,3-dihexadecanoyl-2-(9Z-octadecenoyl)glycerol + H2O = 1,3-dihexadecanoylglycerol + (9Z)-octadecenoate + H(+)</text>
        <dbReference type="Rhea" id="RHEA:40983"/>
        <dbReference type="ChEBI" id="CHEBI:15377"/>
        <dbReference type="ChEBI" id="CHEBI:15378"/>
        <dbReference type="ChEBI" id="CHEBI:30823"/>
        <dbReference type="ChEBI" id="CHEBI:75688"/>
        <dbReference type="ChEBI" id="CHEBI:77619"/>
    </reaction>
    <physiologicalReaction direction="left-to-right" evidence="37">
        <dbReference type="Rhea" id="RHEA:40984"/>
    </physiologicalReaction>
</comment>
<keyword evidence="44" id="KW-1185">Reference proteome</keyword>
<evidence type="ECO:0000256" key="16">
    <source>
        <dbReference type="ARBA" id="ARBA00029723"/>
    </source>
</evidence>
<comment type="catalytic activity">
    <reaction evidence="36">
        <text>1-hexadecanoyl-2-(9Z-octadecenoyl)-sn-glycero-3-phosphocholine + H2O = 1-hexadecanoyl-sn-glycero-3-phosphocholine + (9Z)-octadecenoate + H(+)</text>
        <dbReference type="Rhea" id="RHEA:38779"/>
        <dbReference type="ChEBI" id="CHEBI:15377"/>
        <dbReference type="ChEBI" id="CHEBI:15378"/>
        <dbReference type="ChEBI" id="CHEBI:30823"/>
        <dbReference type="ChEBI" id="CHEBI:72998"/>
        <dbReference type="ChEBI" id="CHEBI:73001"/>
    </reaction>
    <physiologicalReaction direction="left-to-right" evidence="36">
        <dbReference type="Rhea" id="RHEA:38780"/>
    </physiologicalReaction>
</comment>
<dbReference type="CDD" id="cd01824">
    <property type="entry name" value="Phospholipase_B_like"/>
    <property type="match status" value="1"/>
</dbReference>
<keyword evidence="5" id="KW-0812">Transmembrane</keyword>
<evidence type="ECO:0000256" key="36">
    <source>
        <dbReference type="ARBA" id="ARBA00048699"/>
    </source>
</evidence>
<evidence type="ECO:0000256" key="27">
    <source>
        <dbReference type="ARBA" id="ARBA00048049"/>
    </source>
</evidence>
<evidence type="ECO:0000256" key="7">
    <source>
        <dbReference type="ARBA" id="ARBA00022737"/>
    </source>
</evidence>
<comment type="catalytic activity">
    <reaction evidence="13">
        <text>a triacylglycerol + H2O = a diacylglycerol + a fatty acid + H(+)</text>
        <dbReference type="Rhea" id="RHEA:12044"/>
        <dbReference type="ChEBI" id="CHEBI:15377"/>
        <dbReference type="ChEBI" id="CHEBI:15378"/>
        <dbReference type="ChEBI" id="CHEBI:17855"/>
        <dbReference type="ChEBI" id="CHEBI:18035"/>
        <dbReference type="ChEBI" id="CHEBI:28868"/>
        <dbReference type="EC" id="3.1.1.3"/>
    </reaction>
    <physiologicalReaction direction="left-to-right" evidence="13">
        <dbReference type="Rhea" id="RHEA:12045"/>
    </physiologicalReaction>
</comment>